<evidence type="ECO:0000313" key="2">
    <source>
        <dbReference type="EMBL" id="GFH53971.1"/>
    </source>
</evidence>
<dbReference type="InterPro" id="IPR051860">
    <property type="entry name" value="Plasmodium_CSP_Invasion"/>
</dbReference>
<organism evidence="2 3">
    <name type="scientific">Chaetoceros tenuissimus</name>
    <dbReference type="NCBI Taxonomy" id="426638"/>
    <lineage>
        <taxon>Eukaryota</taxon>
        <taxon>Sar</taxon>
        <taxon>Stramenopiles</taxon>
        <taxon>Ochrophyta</taxon>
        <taxon>Bacillariophyta</taxon>
        <taxon>Coscinodiscophyceae</taxon>
        <taxon>Chaetocerotophycidae</taxon>
        <taxon>Chaetocerotales</taxon>
        <taxon>Chaetocerotaceae</taxon>
        <taxon>Chaetoceros</taxon>
    </lineage>
</organism>
<reference evidence="2 3" key="1">
    <citation type="journal article" date="2021" name="Sci. Rep.">
        <title>The genome of the diatom Chaetoceros tenuissimus carries an ancient integrated fragment of an extant virus.</title>
        <authorList>
            <person name="Hongo Y."/>
            <person name="Kimura K."/>
            <person name="Takaki Y."/>
            <person name="Yoshida Y."/>
            <person name="Baba S."/>
            <person name="Kobayashi G."/>
            <person name="Nagasaki K."/>
            <person name="Hano T."/>
            <person name="Tomaru Y."/>
        </authorList>
    </citation>
    <scope>NUCLEOTIDE SEQUENCE [LARGE SCALE GENOMIC DNA]</scope>
    <source>
        <strain evidence="2 3">NIES-3715</strain>
    </source>
</reference>
<dbReference type="Proteomes" id="UP001054902">
    <property type="component" value="Unassembled WGS sequence"/>
</dbReference>
<sequence length="330" mass="37143">MSISVIDRNDTYESGIIQVDGHLNHTNFAITPAQRCYCHLSVSHKSQQNKSEICEGEDNIRSLKITEIADPRHDRDRFIEIYSEKCQNKVILDDIKVERVHREGEYNETGVRAMSLRSLKFDEKGYIVVSSTEENALSIYHIDRDYTMVLPAFFYGNSFGKDFFRIVQYNASDETVIEEFQVEEEDFSKGCAVRNCDSKGAKNATWTLQYGNVEDCDPFYWYCAPSEEPSLSPSQDPSISLTSLPSSLPTTSPSSNQSSEPSLIPSKSPSQLPSFPPSISPTIIPSVSASEAPSNSPTRELSEYPSNSPSDHPSQEPTCYKNKDKYCDKY</sequence>
<name>A0AAD3H8D1_9STRA</name>
<feature type="compositionally biased region" description="Basic and acidic residues" evidence="1">
    <location>
        <begin position="321"/>
        <end position="330"/>
    </location>
</feature>
<feature type="compositionally biased region" description="Low complexity" evidence="1">
    <location>
        <begin position="280"/>
        <end position="290"/>
    </location>
</feature>
<dbReference type="PANTHER" id="PTHR44826">
    <property type="entry name" value="SPORE COAT PROTEIN SP85"/>
    <property type="match status" value="1"/>
</dbReference>
<protein>
    <submittedName>
        <fullName evidence="2">Uncharacterized protein</fullName>
    </submittedName>
</protein>
<evidence type="ECO:0000313" key="3">
    <source>
        <dbReference type="Proteomes" id="UP001054902"/>
    </source>
</evidence>
<gene>
    <name evidence="2" type="ORF">CTEN210_10447</name>
</gene>
<proteinExistence type="predicted"/>
<comment type="caution">
    <text evidence="2">The sequence shown here is derived from an EMBL/GenBank/DDBJ whole genome shotgun (WGS) entry which is preliminary data.</text>
</comment>
<dbReference type="AlphaFoldDB" id="A0AAD3H8D1"/>
<feature type="compositionally biased region" description="Low complexity" evidence="1">
    <location>
        <begin position="237"/>
        <end position="266"/>
    </location>
</feature>
<keyword evidence="3" id="KW-1185">Reference proteome</keyword>
<feature type="region of interest" description="Disordered" evidence="1">
    <location>
        <begin position="231"/>
        <end position="330"/>
    </location>
</feature>
<dbReference type="EMBL" id="BLLK01000047">
    <property type="protein sequence ID" value="GFH53971.1"/>
    <property type="molecule type" value="Genomic_DNA"/>
</dbReference>
<evidence type="ECO:0000256" key="1">
    <source>
        <dbReference type="SAM" id="MobiDB-lite"/>
    </source>
</evidence>
<feature type="compositionally biased region" description="Polar residues" evidence="1">
    <location>
        <begin position="291"/>
        <end position="317"/>
    </location>
</feature>
<accession>A0AAD3H8D1</accession>